<organism evidence="1 2">
    <name type="scientific">Rhodohalobacter sulfatireducens</name>
    <dbReference type="NCBI Taxonomy" id="2911366"/>
    <lineage>
        <taxon>Bacteria</taxon>
        <taxon>Pseudomonadati</taxon>
        <taxon>Balneolota</taxon>
        <taxon>Balneolia</taxon>
        <taxon>Balneolales</taxon>
        <taxon>Balneolaceae</taxon>
        <taxon>Rhodohalobacter</taxon>
    </lineage>
</organism>
<evidence type="ECO:0000313" key="2">
    <source>
        <dbReference type="Proteomes" id="UP001165366"/>
    </source>
</evidence>
<dbReference type="Proteomes" id="UP001165366">
    <property type="component" value="Unassembled WGS sequence"/>
</dbReference>
<name>A0ABS9KBF9_9BACT</name>
<comment type="caution">
    <text evidence="1">The sequence shown here is derived from an EMBL/GenBank/DDBJ whole genome shotgun (WGS) entry which is preliminary data.</text>
</comment>
<dbReference type="RefSeq" id="WP_237853016.1">
    <property type="nucleotide sequence ID" value="NZ_JAKLWS010000005.1"/>
</dbReference>
<dbReference type="EMBL" id="JAKLWS010000005">
    <property type="protein sequence ID" value="MCG2588172.1"/>
    <property type="molecule type" value="Genomic_DNA"/>
</dbReference>
<evidence type="ECO:0000313" key="1">
    <source>
        <dbReference type="EMBL" id="MCG2588172.1"/>
    </source>
</evidence>
<reference evidence="1" key="2">
    <citation type="submission" date="2024-05" db="EMBL/GenBank/DDBJ databases">
        <title>Rhodohalobacter halophilus gen. nov., sp. nov., a moderately halophilic member of the family Balneolaceae.</title>
        <authorList>
            <person name="Xia J."/>
        </authorList>
    </citation>
    <scope>NUCLEOTIDE SEQUENCE</scope>
    <source>
        <strain evidence="1">WB101</strain>
    </source>
</reference>
<accession>A0ABS9KBF9</accession>
<gene>
    <name evidence="1" type="ORF">L6773_06315</name>
</gene>
<reference evidence="1" key="1">
    <citation type="submission" date="2022-01" db="EMBL/GenBank/DDBJ databases">
        <authorList>
            <person name="Wang Y."/>
        </authorList>
    </citation>
    <scope>NUCLEOTIDE SEQUENCE</scope>
    <source>
        <strain evidence="1">WB101</strain>
    </source>
</reference>
<keyword evidence="2" id="KW-1185">Reference proteome</keyword>
<proteinExistence type="predicted"/>
<sequence length="439" mass="50204">MKISLLARKYALAFILVLEVSLLLTISISVFAQSSSGTTEENTNTPGSLNSLPSLFIDCSFCDDAHIRQEITFVNYVRDPEQANIHLFMTRTRLSRGGAEYEISFIGLKRFADLSIELSYTADRDETWSETRDSLNNIIRSALMPYLSQTPLLNAITYEVDTDVSGVTSASPEDDPWDFWVFEAYVGSIELELESNQKVFDSRWGIFADRITNNWKLRFRPYFNYDYVEIEQEGEKNVVSTVERHGIDSYAIKSIDRHWSVGLFATYLTRNDLNTRNRIEVNPGVEYSFLPYSVATRRAVTLRYLIGYTWYDYFDRTIFGKTEQHLLNHQLQGSVDIQQPWGSVAGGIVGSHYLHDIDLRRIEFFGSVSVRLVEGLSLRISSGLEMIQDQLTLRAGDTSIEDILLRRRELATDFEFSGSVAVTYTFGSDFANIVNTRFF</sequence>
<protein>
    <recommendedName>
        <fullName evidence="3">DUF481 domain-containing protein</fullName>
    </recommendedName>
</protein>
<evidence type="ECO:0008006" key="3">
    <source>
        <dbReference type="Google" id="ProtNLM"/>
    </source>
</evidence>